<accession>A0A7X9ZH63</accession>
<dbReference type="Proteomes" id="UP000550736">
    <property type="component" value="Unassembled WGS sequence"/>
</dbReference>
<keyword evidence="1" id="KW-1133">Transmembrane helix</keyword>
<feature type="domain" description="Potassium channel" evidence="2">
    <location>
        <begin position="23"/>
        <end position="76"/>
    </location>
</feature>
<proteinExistence type="predicted"/>
<evidence type="ECO:0000313" key="3">
    <source>
        <dbReference type="EMBL" id="NMK54571.1"/>
    </source>
</evidence>
<reference evidence="5 6" key="1">
    <citation type="submission" date="2020-04" db="EMBL/GenBank/DDBJ databases">
        <title>The Epidemiology and Molecular Characteristics of Linezolid-Resistant Staphylococcus capitis in Huashan Hospital, Shanghai.</title>
        <authorList>
            <person name="Ding L."/>
            <person name="Li P."/>
            <person name="Yang Y."/>
            <person name="Lin D."/>
            <person name="Xu X."/>
        </authorList>
    </citation>
    <scope>NUCLEOTIDE SEQUENCE [LARGE SCALE GENOMIC DNA]</scope>
    <source>
        <strain evidence="4 6">12-86</strain>
        <strain evidence="3 5">17-84</strain>
    </source>
</reference>
<dbReference type="SUPFAM" id="SSF81324">
    <property type="entry name" value="Voltage-gated potassium channels"/>
    <property type="match status" value="1"/>
</dbReference>
<protein>
    <recommendedName>
        <fullName evidence="2">Potassium channel domain-containing protein</fullName>
    </recommendedName>
</protein>
<evidence type="ECO:0000259" key="2">
    <source>
        <dbReference type="Pfam" id="PF07885"/>
    </source>
</evidence>
<dbReference type="Proteomes" id="UP000538955">
    <property type="component" value="Unassembled WGS sequence"/>
</dbReference>
<dbReference type="EMBL" id="JABBLX010000011">
    <property type="protein sequence ID" value="NMK97424.1"/>
    <property type="molecule type" value="Genomic_DNA"/>
</dbReference>
<dbReference type="AlphaFoldDB" id="A0A7X9ZH63"/>
<evidence type="ECO:0000313" key="4">
    <source>
        <dbReference type="EMBL" id="NMK97424.1"/>
    </source>
</evidence>
<keyword evidence="5" id="KW-1185">Reference proteome</keyword>
<evidence type="ECO:0000313" key="5">
    <source>
        <dbReference type="Proteomes" id="UP000538955"/>
    </source>
</evidence>
<keyword evidence="1" id="KW-0472">Membrane</keyword>
<feature type="transmembrane region" description="Helical" evidence="1">
    <location>
        <begin position="12"/>
        <end position="33"/>
    </location>
</feature>
<sequence>MYFKFETLKTLLLKGSVFSCISILFSAIPLTYFEPSVRSYNDGVSLAIVTVTTVGYGDISPETLIGRITSVYLMFFWYRFSWNDNRFNSNLFSEK</sequence>
<feature type="transmembrane region" description="Helical" evidence="1">
    <location>
        <begin position="64"/>
        <end position="80"/>
    </location>
</feature>
<comment type="caution">
    <text evidence="4">The sequence shown here is derived from an EMBL/GenBank/DDBJ whole genome shotgun (WGS) entry which is preliminary data.</text>
</comment>
<name>A0A7X9ZH63_STACP</name>
<dbReference type="InterPro" id="IPR013099">
    <property type="entry name" value="K_chnl_dom"/>
</dbReference>
<evidence type="ECO:0000313" key="6">
    <source>
        <dbReference type="Proteomes" id="UP000550736"/>
    </source>
</evidence>
<dbReference type="Gene3D" id="1.10.287.70">
    <property type="match status" value="1"/>
</dbReference>
<dbReference type="EMBL" id="JABBMI010000061">
    <property type="protein sequence ID" value="NMK54571.1"/>
    <property type="molecule type" value="Genomic_DNA"/>
</dbReference>
<dbReference type="Pfam" id="PF07885">
    <property type="entry name" value="Ion_trans_2"/>
    <property type="match status" value="1"/>
</dbReference>
<evidence type="ECO:0000256" key="1">
    <source>
        <dbReference type="SAM" id="Phobius"/>
    </source>
</evidence>
<gene>
    <name evidence="4" type="ORF">HHM13_04870</name>
    <name evidence="3" type="ORF">HHM24_07525</name>
</gene>
<organism evidence="4 6">
    <name type="scientific">Staphylococcus capitis</name>
    <dbReference type="NCBI Taxonomy" id="29388"/>
    <lineage>
        <taxon>Bacteria</taxon>
        <taxon>Bacillati</taxon>
        <taxon>Bacillota</taxon>
        <taxon>Bacilli</taxon>
        <taxon>Bacillales</taxon>
        <taxon>Staphylococcaceae</taxon>
        <taxon>Staphylococcus</taxon>
    </lineage>
</organism>
<dbReference type="RefSeq" id="WP_078145728.1">
    <property type="nucleotide sequence ID" value="NZ_CP092858.1"/>
</dbReference>
<keyword evidence="1" id="KW-0812">Transmembrane</keyword>